<dbReference type="OrthoDB" id="6091567at2"/>
<gene>
    <name evidence="1" type="ORF">SAMN05444390_1011457</name>
</gene>
<evidence type="ECO:0000313" key="2">
    <source>
        <dbReference type="Proteomes" id="UP000236745"/>
    </source>
</evidence>
<dbReference type="EMBL" id="FNVQ01000001">
    <property type="protein sequence ID" value="SEG13637.1"/>
    <property type="molecule type" value="Genomic_DNA"/>
</dbReference>
<protein>
    <submittedName>
        <fullName evidence="1">Uncharacterized protein</fullName>
    </submittedName>
</protein>
<dbReference type="Proteomes" id="UP000236745">
    <property type="component" value="Unassembled WGS sequence"/>
</dbReference>
<keyword evidence="2" id="KW-1185">Reference proteome</keyword>
<proteinExistence type="predicted"/>
<reference evidence="1 2" key="1">
    <citation type="submission" date="2016-10" db="EMBL/GenBank/DDBJ databases">
        <authorList>
            <person name="de Groot N.N."/>
        </authorList>
    </citation>
    <scope>NUCLEOTIDE SEQUENCE [LARGE SCALE GENOMIC DNA]</scope>
    <source>
        <strain evidence="1 2">DSM 22012</strain>
    </source>
</reference>
<name>A0A1H5XQD5_9GAMM</name>
<organism evidence="1 2">
    <name type="scientific">Marinobacterium lutimaris</name>
    <dbReference type="NCBI Taxonomy" id="568106"/>
    <lineage>
        <taxon>Bacteria</taxon>
        <taxon>Pseudomonadati</taxon>
        <taxon>Pseudomonadota</taxon>
        <taxon>Gammaproteobacteria</taxon>
        <taxon>Oceanospirillales</taxon>
        <taxon>Oceanospirillaceae</taxon>
        <taxon>Marinobacterium</taxon>
    </lineage>
</organism>
<evidence type="ECO:0000313" key="1">
    <source>
        <dbReference type="EMBL" id="SEG13637.1"/>
    </source>
</evidence>
<accession>A0A1H5XQD5</accession>
<dbReference type="RefSeq" id="WP_104002364.1">
    <property type="nucleotide sequence ID" value="NZ_FNVQ01000001.1"/>
</dbReference>
<sequence length="300" mass="33359">MGYYVSTLFVPLTPDELDNWFKAHAMLDLDPIIPVPEMGDDDSQPARYRGPAETVHVPRYVDLSKSSMTISQQCEEAGETGICADGQRCGPAYCQWCPNRAECAPAPVQDFGESDSIPDRYRCIDCKDPLTDGERQQCHICEAEDLREQELNLEGTITIELSEEDQHALEALLNYEEPAEVPSNDSDLGWNGPKDGLPPVGTVCEVDHCNEWKVCEVIAHFKQRVAMVAAFTYEYSSDGGKGLDSLVAECFRPLRRSEEDKAVNEMSLVIFEAGFDSGIDHIGYAEALYAAGYRKQEARS</sequence>
<dbReference type="AlphaFoldDB" id="A0A1H5XQD5"/>